<keyword evidence="2" id="KW-1185">Reference proteome</keyword>
<dbReference type="AlphaFoldDB" id="A0ABD0JDK2"/>
<evidence type="ECO:0000313" key="1">
    <source>
        <dbReference type="EMBL" id="KAK7471542.1"/>
    </source>
</evidence>
<evidence type="ECO:0000313" key="2">
    <source>
        <dbReference type="Proteomes" id="UP001519460"/>
    </source>
</evidence>
<protein>
    <submittedName>
        <fullName evidence="1">Uncharacterized protein</fullName>
    </submittedName>
</protein>
<proteinExistence type="predicted"/>
<feature type="non-terminal residue" evidence="1">
    <location>
        <position position="142"/>
    </location>
</feature>
<comment type="caution">
    <text evidence="1">The sequence shown here is derived from an EMBL/GenBank/DDBJ whole genome shotgun (WGS) entry which is preliminary data.</text>
</comment>
<accession>A0ABD0JDK2</accession>
<name>A0ABD0JDK2_9CAEN</name>
<feature type="non-terminal residue" evidence="1">
    <location>
        <position position="1"/>
    </location>
</feature>
<sequence>SVRSEYVSLDETKQQMTACFKWTRVKVTTADWSSPQPVTSRLIEALLAECRSSSGIQNASSCIENVYRSARGSDAEINMAFLQLPLSGAFQKIHREVCNMHDTLQQDLPCVAHITTQAQDCLERHPLFQQQQEPAMDVFRIC</sequence>
<dbReference type="EMBL" id="JACVVK020000489">
    <property type="protein sequence ID" value="KAK7471542.1"/>
    <property type="molecule type" value="Genomic_DNA"/>
</dbReference>
<reference evidence="1 2" key="1">
    <citation type="journal article" date="2023" name="Sci. Data">
        <title>Genome assembly of the Korean intertidal mud-creeper Batillaria attramentaria.</title>
        <authorList>
            <person name="Patra A.K."/>
            <person name="Ho P.T."/>
            <person name="Jun S."/>
            <person name="Lee S.J."/>
            <person name="Kim Y."/>
            <person name="Won Y.J."/>
        </authorList>
    </citation>
    <scope>NUCLEOTIDE SEQUENCE [LARGE SCALE GENOMIC DNA]</scope>
    <source>
        <strain evidence="1">Wonlab-2016</strain>
    </source>
</reference>
<organism evidence="1 2">
    <name type="scientific">Batillaria attramentaria</name>
    <dbReference type="NCBI Taxonomy" id="370345"/>
    <lineage>
        <taxon>Eukaryota</taxon>
        <taxon>Metazoa</taxon>
        <taxon>Spiralia</taxon>
        <taxon>Lophotrochozoa</taxon>
        <taxon>Mollusca</taxon>
        <taxon>Gastropoda</taxon>
        <taxon>Caenogastropoda</taxon>
        <taxon>Sorbeoconcha</taxon>
        <taxon>Cerithioidea</taxon>
        <taxon>Batillariidae</taxon>
        <taxon>Batillaria</taxon>
    </lineage>
</organism>
<gene>
    <name evidence="1" type="ORF">BaRGS_00035822</name>
</gene>
<dbReference type="Proteomes" id="UP001519460">
    <property type="component" value="Unassembled WGS sequence"/>
</dbReference>